<comment type="caution">
    <text evidence="2">The sequence shown here is derived from an EMBL/GenBank/DDBJ whole genome shotgun (WGS) entry which is preliminary data.</text>
</comment>
<sequence length="298" mass="33526">MDTIITLKETSDEMTNSESPNNVYTKFLSFCSQALSKENPKFLELIKAKYETCDHEFRCSERMVNLLKETQGNMEKEPSRIFVHLKDLITELKAFSFPKNVKKRKKEKIQAPSCLDVSMDGIGPTEKITKLLECSVSLEKTNLTSVLKVKTADSFDRRRDQSCLIGHGNINSAEEISQLKQSDPYQNSLNSQVLLFENGDPSCGDISDENSLKDMTTCPNSLSTDRHSNVQNCLKNSSPQKKLTTIHDIGCSQSQNIEKIVPIAMEDPSYTVKDEAKSNVYGKVELTQFDKNDLSSSK</sequence>
<dbReference type="Gene3D" id="1.10.8.810">
    <property type="entry name" value="Daxx helical bundle domain"/>
    <property type="match status" value="1"/>
</dbReference>
<dbReference type="InterPro" id="IPR038298">
    <property type="entry name" value="Daxx_N_sf"/>
</dbReference>
<feature type="non-terminal residue" evidence="2">
    <location>
        <position position="298"/>
    </location>
</feature>
<feature type="domain" description="Daxx N-terminal Rassf1C-interacting" evidence="1">
    <location>
        <begin position="21"/>
        <end position="101"/>
    </location>
</feature>
<protein>
    <recommendedName>
        <fullName evidence="1">Daxx N-terminal Rassf1C-interacting domain-containing protein</fullName>
    </recommendedName>
</protein>
<dbReference type="Pfam" id="PF03344">
    <property type="entry name" value="Daxx"/>
    <property type="match status" value="1"/>
</dbReference>
<proteinExistence type="predicted"/>
<dbReference type="AlphaFoldDB" id="A0AAV2HWS5"/>
<evidence type="ECO:0000313" key="3">
    <source>
        <dbReference type="Proteomes" id="UP001497497"/>
    </source>
</evidence>
<evidence type="ECO:0000313" key="2">
    <source>
        <dbReference type="EMBL" id="CAL1537146.1"/>
    </source>
</evidence>
<organism evidence="2 3">
    <name type="scientific">Lymnaea stagnalis</name>
    <name type="common">Great pond snail</name>
    <name type="synonym">Helix stagnalis</name>
    <dbReference type="NCBI Taxonomy" id="6523"/>
    <lineage>
        <taxon>Eukaryota</taxon>
        <taxon>Metazoa</taxon>
        <taxon>Spiralia</taxon>
        <taxon>Lophotrochozoa</taxon>
        <taxon>Mollusca</taxon>
        <taxon>Gastropoda</taxon>
        <taxon>Heterobranchia</taxon>
        <taxon>Euthyneura</taxon>
        <taxon>Panpulmonata</taxon>
        <taxon>Hygrophila</taxon>
        <taxon>Lymnaeoidea</taxon>
        <taxon>Lymnaeidae</taxon>
        <taxon>Lymnaea</taxon>
    </lineage>
</organism>
<accession>A0AAV2HWS5</accession>
<name>A0AAV2HWS5_LYMST</name>
<evidence type="ECO:0000259" key="1">
    <source>
        <dbReference type="Pfam" id="PF03344"/>
    </source>
</evidence>
<dbReference type="InterPro" id="IPR031333">
    <property type="entry name" value="Daxx_N"/>
</dbReference>
<dbReference type="Proteomes" id="UP001497497">
    <property type="component" value="Unassembled WGS sequence"/>
</dbReference>
<reference evidence="2 3" key="1">
    <citation type="submission" date="2024-04" db="EMBL/GenBank/DDBJ databases">
        <authorList>
            <consortium name="Genoscope - CEA"/>
            <person name="William W."/>
        </authorList>
    </citation>
    <scope>NUCLEOTIDE SEQUENCE [LARGE SCALE GENOMIC DNA]</scope>
</reference>
<keyword evidence="3" id="KW-1185">Reference proteome</keyword>
<dbReference type="EMBL" id="CAXITT010000251">
    <property type="protein sequence ID" value="CAL1537146.1"/>
    <property type="molecule type" value="Genomic_DNA"/>
</dbReference>
<gene>
    <name evidence="2" type="ORF">GSLYS_00011059001</name>
</gene>